<name>A0A0K2UQ25_LEPSM</name>
<evidence type="ECO:0000313" key="2">
    <source>
        <dbReference type="EMBL" id="CDW40200.1"/>
    </source>
</evidence>
<dbReference type="AlphaFoldDB" id="A0A0K2UQ25"/>
<organism evidence="2">
    <name type="scientific">Lepeophtheirus salmonis</name>
    <name type="common">Salmon louse</name>
    <name type="synonym">Caligus salmonis</name>
    <dbReference type="NCBI Taxonomy" id="72036"/>
    <lineage>
        <taxon>Eukaryota</taxon>
        <taxon>Metazoa</taxon>
        <taxon>Ecdysozoa</taxon>
        <taxon>Arthropoda</taxon>
        <taxon>Crustacea</taxon>
        <taxon>Multicrustacea</taxon>
        <taxon>Hexanauplia</taxon>
        <taxon>Copepoda</taxon>
        <taxon>Siphonostomatoida</taxon>
        <taxon>Caligidae</taxon>
        <taxon>Lepeophtheirus</taxon>
    </lineage>
</organism>
<accession>A0A0K2UQ25</accession>
<reference evidence="2" key="1">
    <citation type="submission" date="2014-05" db="EMBL/GenBank/DDBJ databases">
        <authorList>
            <person name="Chronopoulou M."/>
        </authorList>
    </citation>
    <scope>NUCLEOTIDE SEQUENCE</scope>
    <source>
        <tissue evidence="2">Whole organism</tissue>
    </source>
</reference>
<proteinExistence type="predicted"/>
<feature type="region of interest" description="Disordered" evidence="1">
    <location>
        <begin position="30"/>
        <end position="56"/>
    </location>
</feature>
<evidence type="ECO:0000256" key="1">
    <source>
        <dbReference type="SAM" id="MobiDB-lite"/>
    </source>
</evidence>
<sequence>CRVTTKGLEASMCPTHRSTTRSCGTRRLEASMRGPGVDPGNEVEDSTAKRNTLLER</sequence>
<protein>
    <submittedName>
        <fullName evidence="2">Uncharacterized protein</fullName>
    </submittedName>
</protein>
<feature type="compositionally biased region" description="Basic and acidic residues" evidence="1">
    <location>
        <begin position="46"/>
        <end position="56"/>
    </location>
</feature>
<feature type="non-terminal residue" evidence="2">
    <location>
        <position position="1"/>
    </location>
</feature>
<dbReference type="EMBL" id="HACA01022839">
    <property type="protein sequence ID" value="CDW40200.1"/>
    <property type="molecule type" value="Transcribed_RNA"/>
</dbReference>